<accession>A0A5N5Q9K1</accession>
<evidence type="ECO:0000313" key="3">
    <source>
        <dbReference type="Proteomes" id="UP000383932"/>
    </source>
</evidence>
<protein>
    <recommendedName>
        <fullName evidence="4">Transmembrane protein</fullName>
    </recommendedName>
</protein>
<dbReference type="Proteomes" id="UP000383932">
    <property type="component" value="Unassembled WGS sequence"/>
</dbReference>
<reference evidence="2 3" key="1">
    <citation type="journal article" date="2019" name="Fungal Biol. Biotechnol.">
        <title>Draft genome sequence of fastidious pathogen Ceratobasidium theobromae, which causes vascular-streak dieback in Theobroma cacao.</title>
        <authorList>
            <person name="Ali S.S."/>
            <person name="Asman A."/>
            <person name="Shao J."/>
            <person name="Firmansyah A.P."/>
            <person name="Susilo A.W."/>
            <person name="Rosmana A."/>
            <person name="McMahon P."/>
            <person name="Junaid M."/>
            <person name="Guest D."/>
            <person name="Kheng T.Y."/>
            <person name="Meinhardt L.W."/>
            <person name="Bailey B.A."/>
        </authorList>
    </citation>
    <scope>NUCLEOTIDE SEQUENCE [LARGE SCALE GENOMIC DNA]</scope>
    <source>
        <strain evidence="2 3">CT2</strain>
    </source>
</reference>
<keyword evidence="1" id="KW-0732">Signal</keyword>
<evidence type="ECO:0000313" key="2">
    <source>
        <dbReference type="EMBL" id="KAB5588108.1"/>
    </source>
</evidence>
<comment type="caution">
    <text evidence="2">The sequence shown here is derived from an EMBL/GenBank/DDBJ whole genome shotgun (WGS) entry which is preliminary data.</text>
</comment>
<gene>
    <name evidence="2" type="ORF">CTheo_8450</name>
</gene>
<name>A0A5N5Q9K1_9AGAM</name>
<sequence length="190" mass="19446">MLAFNRLSSFLFLVLSLSLVVCAHPGISPRSPDLGAWFDPSKAQGEALTKLIAGLKSDVSNTAKDISVAKSEADASANVNGLILKIGSLAGAVPTRADLSASDKTDLAGNLGSIITTIVGIGSSISTQSTATSQLPRLDIFSSALLVTVNGSVPNILDLVSPIVAKIGVPTLQNLNFNFTLTVLGLASSK</sequence>
<evidence type="ECO:0000256" key="1">
    <source>
        <dbReference type="SAM" id="SignalP"/>
    </source>
</evidence>
<keyword evidence="3" id="KW-1185">Reference proteome</keyword>
<organism evidence="2 3">
    <name type="scientific">Ceratobasidium theobromae</name>
    <dbReference type="NCBI Taxonomy" id="1582974"/>
    <lineage>
        <taxon>Eukaryota</taxon>
        <taxon>Fungi</taxon>
        <taxon>Dikarya</taxon>
        <taxon>Basidiomycota</taxon>
        <taxon>Agaricomycotina</taxon>
        <taxon>Agaricomycetes</taxon>
        <taxon>Cantharellales</taxon>
        <taxon>Ceratobasidiaceae</taxon>
        <taxon>Ceratobasidium</taxon>
    </lineage>
</organism>
<evidence type="ECO:0008006" key="4">
    <source>
        <dbReference type="Google" id="ProtNLM"/>
    </source>
</evidence>
<dbReference type="EMBL" id="SSOP01000568">
    <property type="protein sequence ID" value="KAB5588108.1"/>
    <property type="molecule type" value="Genomic_DNA"/>
</dbReference>
<proteinExistence type="predicted"/>
<dbReference type="AlphaFoldDB" id="A0A5N5Q9K1"/>
<feature type="chain" id="PRO_5024434685" description="Transmembrane protein" evidence="1">
    <location>
        <begin position="24"/>
        <end position="190"/>
    </location>
</feature>
<feature type="signal peptide" evidence="1">
    <location>
        <begin position="1"/>
        <end position="23"/>
    </location>
</feature>